<evidence type="ECO:0000313" key="2">
    <source>
        <dbReference type="EMBL" id="KIW45824.1"/>
    </source>
</evidence>
<dbReference type="VEuPathDB" id="FungiDB:PV06_01535"/>
<dbReference type="GeneID" id="27353609"/>
<dbReference type="EMBL" id="KN847333">
    <property type="protein sequence ID" value="KIW45824.1"/>
    <property type="molecule type" value="Genomic_DNA"/>
</dbReference>
<proteinExistence type="predicted"/>
<evidence type="ECO:0000256" key="1">
    <source>
        <dbReference type="SAM" id="SignalP"/>
    </source>
</evidence>
<sequence length="167" mass="17904">MRISILAFVLTSVGLVASECCDQEKPDNVGQCLDGTYADYLGCCAYGPCNIFCCNCDGGCRQAPSRRSARDLAPWIGVAQRADSTCGLFQTENQCALDKFEALDTNQDSILTLGEVIDGVNVLRPLLGLNGIDNATLSKDVTALFNLFDTNHDGNLTLAEALTPQNM</sequence>
<dbReference type="AlphaFoldDB" id="A0A0D2ECX4"/>
<dbReference type="HOGENOM" id="CLU_1594550_0_0_1"/>
<dbReference type="Proteomes" id="UP000053342">
    <property type="component" value="Unassembled WGS sequence"/>
</dbReference>
<evidence type="ECO:0008006" key="4">
    <source>
        <dbReference type="Google" id="ProtNLM"/>
    </source>
</evidence>
<name>A0A0D2ECX4_9EURO</name>
<feature type="chain" id="PRO_5002241112" description="EF-hand domain-containing protein" evidence="1">
    <location>
        <begin position="19"/>
        <end position="167"/>
    </location>
</feature>
<reference evidence="2 3" key="1">
    <citation type="submission" date="2015-01" db="EMBL/GenBank/DDBJ databases">
        <title>The Genome Sequence of Exophiala oligosperma CBS72588.</title>
        <authorList>
            <consortium name="The Broad Institute Genomics Platform"/>
            <person name="Cuomo C."/>
            <person name="de Hoog S."/>
            <person name="Gorbushina A."/>
            <person name="Stielow B."/>
            <person name="Teixiera M."/>
            <person name="Abouelleil A."/>
            <person name="Chapman S.B."/>
            <person name="Priest M."/>
            <person name="Young S.K."/>
            <person name="Wortman J."/>
            <person name="Nusbaum C."/>
            <person name="Birren B."/>
        </authorList>
    </citation>
    <scope>NUCLEOTIDE SEQUENCE [LARGE SCALE GENOMIC DNA]</scope>
    <source>
        <strain evidence="2 3">CBS 72588</strain>
    </source>
</reference>
<feature type="signal peptide" evidence="1">
    <location>
        <begin position="1"/>
        <end position="18"/>
    </location>
</feature>
<dbReference type="RefSeq" id="XP_016266040.1">
    <property type="nucleotide sequence ID" value="XM_016402143.1"/>
</dbReference>
<dbReference type="OrthoDB" id="4120143at2759"/>
<protein>
    <recommendedName>
        <fullName evidence="4">EF-hand domain-containing protein</fullName>
    </recommendedName>
</protein>
<dbReference type="SUPFAM" id="SSF47473">
    <property type="entry name" value="EF-hand"/>
    <property type="match status" value="1"/>
</dbReference>
<organism evidence="2 3">
    <name type="scientific">Exophiala oligosperma</name>
    <dbReference type="NCBI Taxonomy" id="215243"/>
    <lineage>
        <taxon>Eukaryota</taxon>
        <taxon>Fungi</taxon>
        <taxon>Dikarya</taxon>
        <taxon>Ascomycota</taxon>
        <taxon>Pezizomycotina</taxon>
        <taxon>Eurotiomycetes</taxon>
        <taxon>Chaetothyriomycetidae</taxon>
        <taxon>Chaetothyriales</taxon>
        <taxon>Herpotrichiellaceae</taxon>
        <taxon>Exophiala</taxon>
    </lineage>
</organism>
<accession>A0A0D2ECX4</accession>
<dbReference type="Gene3D" id="1.10.238.10">
    <property type="entry name" value="EF-hand"/>
    <property type="match status" value="1"/>
</dbReference>
<gene>
    <name evidence="2" type="ORF">PV06_01535</name>
</gene>
<dbReference type="InterPro" id="IPR011992">
    <property type="entry name" value="EF-hand-dom_pair"/>
</dbReference>
<dbReference type="Gene3D" id="3.30.70.2800">
    <property type="match status" value="1"/>
</dbReference>
<evidence type="ECO:0000313" key="3">
    <source>
        <dbReference type="Proteomes" id="UP000053342"/>
    </source>
</evidence>
<keyword evidence="1" id="KW-0732">Signal</keyword>
<keyword evidence="3" id="KW-1185">Reference proteome</keyword>